<gene>
    <name evidence="1" type="ORF">T10_11781</name>
</gene>
<proteinExistence type="predicted"/>
<sequence>MSEEHMVRLLQQASCTDTPPALTVEIFDGLPNNTAVDLFRASGGRTVDETVRGQEARLRINCRILVEKVLKSHVSAEAAFDDELCFSTTTVSVYSATVLFTVVGKHWIFRAQKIRLFRLFRPEASAHGRVAALPLGREWQFTTTEVETSFGQEGRIGDAVLRLMDTFGRRAEAQLGQFRARGRQFAGAEAVAPLLCLEKLQNLTPPSELCHLASHLPLPAVSLPVKNDTGRLTLRKLCNVVSKQGGGCGGSGGGGGGGGGVFATPVCSWTGRVEGVDGVSVWWLGKSTISSTCVLSRSLQCRSVAFWEIFFNRRSNSNSWPRKLKLGDMDGRLSFTYLQQIERLIVIVENRTLSDH</sequence>
<evidence type="ECO:0000313" key="1">
    <source>
        <dbReference type="EMBL" id="KRZ78741.1"/>
    </source>
</evidence>
<accession>A0A0V1N4N5</accession>
<name>A0A0V1N4N5_9BILA</name>
<dbReference type="EMBL" id="JYDO01000010">
    <property type="protein sequence ID" value="KRZ78741.1"/>
    <property type="molecule type" value="Genomic_DNA"/>
</dbReference>
<dbReference type="AlphaFoldDB" id="A0A0V1N4N5"/>
<reference evidence="1 2" key="1">
    <citation type="submission" date="2015-01" db="EMBL/GenBank/DDBJ databases">
        <title>Evolution of Trichinella species and genotypes.</title>
        <authorList>
            <person name="Korhonen P.K."/>
            <person name="Edoardo P."/>
            <person name="Giuseppe L.R."/>
            <person name="Gasser R.B."/>
        </authorList>
    </citation>
    <scope>NUCLEOTIDE SEQUENCE [LARGE SCALE GENOMIC DNA]</scope>
    <source>
        <strain evidence="1">ISS1980</strain>
    </source>
</reference>
<keyword evidence="2" id="KW-1185">Reference proteome</keyword>
<dbReference type="Proteomes" id="UP000054843">
    <property type="component" value="Unassembled WGS sequence"/>
</dbReference>
<comment type="caution">
    <text evidence="1">The sequence shown here is derived from an EMBL/GenBank/DDBJ whole genome shotgun (WGS) entry which is preliminary data.</text>
</comment>
<evidence type="ECO:0000313" key="2">
    <source>
        <dbReference type="Proteomes" id="UP000054843"/>
    </source>
</evidence>
<organism evidence="1 2">
    <name type="scientific">Trichinella papuae</name>
    <dbReference type="NCBI Taxonomy" id="268474"/>
    <lineage>
        <taxon>Eukaryota</taxon>
        <taxon>Metazoa</taxon>
        <taxon>Ecdysozoa</taxon>
        <taxon>Nematoda</taxon>
        <taxon>Enoplea</taxon>
        <taxon>Dorylaimia</taxon>
        <taxon>Trichinellida</taxon>
        <taxon>Trichinellidae</taxon>
        <taxon>Trichinella</taxon>
    </lineage>
</organism>
<protein>
    <submittedName>
        <fullName evidence="1">Uncharacterized protein</fullName>
    </submittedName>
</protein>